<sequence>VTEMVRYAQMLVNGGELDGQRILSAESVELLRQEQVSNSGEPLGFGMAWQIRDETEHPYIEHGGGGEGVDALLRVYYKDEFAIALQANSGGYSRQDVMDAAANVVFSMLGSGAEDDEPAVAFTPPIVDAEGNEVPGSIVVIETVTLGGVEQTVTIRGADTTKPVLLFLHGGPGMPSSPWATWNNVHADLEENFVFVHWDQRGAGKSYSEDLTVDDMHLDNFISDTLELTDILRERFDQDKIFLWGHSWGSGLGFETLRVNSEPYHAFIASAVRPD</sequence>
<dbReference type="SUPFAM" id="SSF56601">
    <property type="entry name" value="beta-lactamase/transpeptidase-like"/>
    <property type="match status" value="1"/>
</dbReference>
<protein>
    <recommendedName>
        <fullName evidence="3">AB hydrolase-1 domain-containing protein</fullName>
    </recommendedName>
</protein>
<dbReference type="SUPFAM" id="SSF53474">
    <property type="entry name" value="alpha/beta-Hydrolases"/>
    <property type="match status" value="1"/>
</dbReference>
<dbReference type="Gene3D" id="3.40.710.10">
    <property type="entry name" value="DD-peptidase/beta-lactamase superfamily"/>
    <property type="match status" value="1"/>
</dbReference>
<name>X1I3X7_9ZZZZ</name>
<dbReference type="GO" id="GO:0006508">
    <property type="term" value="P:proteolysis"/>
    <property type="evidence" value="ECO:0007669"/>
    <property type="project" value="InterPro"/>
</dbReference>
<dbReference type="EMBL" id="BARU01024698">
    <property type="protein sequence ID" value="GAH52268.1"/>
    <property type="molecule type" value="Genomic_DNA"/>
</dbReference>
<dbReference type="InterPro" id="IPR000073">
    <property type="entry name" value="AB_hydrolase_1"/>
</dbReference>
<organism evidence="4">
    <name type="scientific">marine sediment metagenome</name>
    <dbReference type="NCBI Taxonomy" id="412755"/>
    <lineage>
        <taxon>unclassified sequences</taxon>
        <taxon>metagenomes</taxon>
        <taxon>ecological metagenomes</taxon>
    </lineage>
</organism>
<comment type="caution">
    <text evidence="4">The sequence shown here is derived from an EMBL/GenBank/DDBJ whole genome shotgun (WGS) entry which is preliminary data.</text>
</comment>
<dbReference type="PRINTS" id="PR00793">
    <property type="entry name" value="PROAMNOPTASE"/>
</dbReference>
<keyword evidence="2" id="KW-0378">Hydrolase</keyword>
<dbReference type="InterPro" id="IPR029058">
    <property type="entry name" value="AB_hydrolase_fold"/>
</dbReference>
<evidence type="ECO:0000313" key="4">
    <source>
        <dbReference type="EMBL" id="GAH52268.1"/>
    </source>
</evidence>
<evidence type="ECO:0000256" key="2">
    <source>
        <dbReference type="ARBA" id="ARBA00022801"/>
    </source>
</evidence>
<gene>
    <name evidence="4" type="ORF">S03H2_39893</name>
</gene>
<dbReference type="Gene3D" id="3.40.50.1820">
    <property type="entry name" value="alpha/beta hydrolase"/>
    <property type="match status" value="1"/>
</dbReference>
<accession>X1I3X7</accession>
<dbReference type="Pfam" id="PF00561">
    <property type="entry name" value="Abhydrolase_1"/>
    <property type="match status" value="1"/>
</dbReference>
<feature type="non-terminal residue" evidence="4">
    <location>
        <position position="275"/>
    </location>
</feature>
<dbReference type="InterPro" id="IPR002410">
    <property type="entry name" value="Peptidase_S33"/>
</dbReference>
<feature type="non-terminal residue" evidence="4">
    <location>
        <position position="1"/>
    </location>
</feature>
<dbReference type="GO" id="GO:0008233">
    <property type="term" value="F:peptidase activity"/>
    <property type="evidence" value="ECO:0007669"/>
    <property type="project" value="InterPro"/>
</dbReference>
<evidence type="ECO:0000259" key="3">
    <source>
        <dbReference type="Pfam" id="PF00561"/>
    </source>
</evidence>
<evidence type="ECO:0000256" key="1">
    <source>
        <dbReference type="ARBA" id="ARBA00010088"/>
    </source>
</evidence>
<reference evidence="4" key="1">
    <citation type="journal article" date="2014" name="Front. Microbiol.">
        <title>High frequency of phylogenetically diverse reductive dehalogenase-homologous genes in deep subseafloor sedimentary metagenomes.</title>
        <authorList>
            <person name="Kawai M."/>
            <person name="Futagami T."/>
            <person name="Toyoda A."/>
            <person name="Takaki Y."/>
            <person name="Nishi S."/>
            <person name="Hori S."/>
            <person name="Arai W."/>
            <person name="Tsubouchi T."/>
            <person name="Morono Y."/>
            <person name="Uchiyama I."/>
            <person name="Ito T."/>
            <person name="Fujiyama A."/>
            <person name="Inagaki F."/>
            <person name="Takami H."/>
        </authorList>
    </citation>
    <scope>NUCLEOTIDE SEQUENCE</scope>
    <source>
        <strain evidence="4">Expedition CK06-06</strain>
    </source>
</reference>
<proteinExistence type="inferred from homology"/>
<dbReference type="AlphaFoldDB" id="X1I3X7"/>
<dbReference type="InterPro" id="IPR012338">
    <property type="entry name" value="Beta-lactam/transpept-like"/>
</dbReference>
<comment type="similarity">
    <text evidence="1">Belongs to the peptidase S33 family.</text>
</comment>
<feature type="domain" description="AB hydrolase-1" evidence="3">
    <location>
        <begin position="163"/>
        <end position="263"/>
    </location>
</feature>